<evidence type="ECO:0000313" key="3">
    <source>
        <dbReference type="Proteomes" id="UP000317691"/>
    </source>
</evidence>
<accession>A0A538TIK5</accession>
<evidence type="ECO:0000313" key="2">
    <source>
        <dbReference type="EMBL" id="TMQ63446.1"/>
    </source>
</evidence>
<keyword evidence="1" id="KW-0812">Transmembrane</keyword>
<feature type="transmembrane region" description="Helical" evidence="1">
    <location>
        <begin position="151"/>
        <end position="171"/>
    </location>
</feature>
<dbReference type="EMBL" id="VBOZ01000031">
    <property type="protein sequence ID" value="TMQ63446.1"/>
    <property type="molecule type" value="Genomic_DNA"/>
</dbReference>
<keyword evidence="1" id="KW-1133">Transmembrane helix</keyword>
<organism evidence="2 3">
    <name type="scientific">Eiseniibacteriota bacterium</name>
    <dbReference type="NCBI Taxonomy" id="2212470"/>
    <lineage>
        <taxon>Bacteria</taxon>
        <taxon>Candidatus Eiseniibacteriota</taxon>
    </lineage>
</organism>
<sequence>MNLEFGRVTLVILFAIVPIVGFFLGLRAPALRSRIPIFVGVFAGLIPILSMYVPKKFIAGPTGMSPRLDQWLIILAGFALLLGIVNVLQNNMRKISRRETGWPFSVVLLIGLFVTGGFGIYGGISGQGIGIAADGTPTPFQYVTNWFFQPLQSTIFSLLAFFMASAAFRAFRARNTEATILLVAAALIMMGRVPLLELLAAPIPSIQPAAAAASQGLGKLTEWIMQTPNGAAQSGIIIGAALGAASMALRVILGIERGYLGLGKGD</sequence>
<feature type="transmembrane region" description="Helical" evidence="1">
    <location>
        <begin position="6"/>
        <end position="26"/>
    </location>
</feature>
<proteinExistence type="predicted"/>
<gene>
    <name evidence="2" type="ORF">E6K79_10230</name>
</gene>
<name>A0A538TIK5_UNCEI</name>
<feature type="transmembrane region" description="Helical" evidence="1">
    <location>
        <begin position="68"/>
        <end position="88"/>
    </location>
</feature>
<feature type="transmembrane region" description="Helical" evidence="1">
    <location>
        <begin position="178"/>
        <end position="195"/>
    </location>
</feature>
<feature type="transmembrane region" description="Helical" evidence="1">
    <location>
        <begin position="100"/>
        <end position="121"/>
    </location>
</feature>
<feature type="transmembrane region" description="Helical" evidence="1">
    <location>
        <begin position="231"/>
        <end position="253"/>
    </location>
</feature>
<dbReference type="AlphaFoldDB" id="A0A538TIK5"/>
<protein>
    <submittedName>
        <fullName evidence="2">Uncharacterized protein</fullName>
    </submittedName>
</protein>
<dbReference type="Proteomes" id="UP000317691">
    <property type="component" value="Unassembled WGS sequence"/>
</dbReference>
<reference evidence="2 3" key="1">
    <citation type="journal article" date="2019" name="Nat. Microbiol.">
        <title>Mediterranean grassland soil C-N compound turnover is dependent on rainfall and depth, and is mediated by genomically divergent microorganisms.</title>
        <authorList>
            <person name="Diamond S."/>
            <person name="Andeer P.F."/>
            <person name="Li Z."/>
            <person name="Crits-Christoph A."/>
            <person name="Burstein D."/>
            <person name="Anantharaman K."/>
            <person name="Lane K.R."/>
            <person name="Thomas B.C."/>
            <person name="Pan C."/>
            <person name="Northen T.R."/>
            <person name="Banfield J.F."/>
        </authorList>
    </citation>
    <scope>NUCLEOTIDE SEQUENCE [LARGE SCALE GENOMIC DNA]</scope>
    <source>
        <strain evidence="2">WS_9</strain>
    </source>
</reference>
<evidence type="ECO:0000256" key="1">
    <source>
        <dbReference type="SAM" id="Phobius"/>
    </source>
</evidence>
<keyword evidence="1" id="KW-0472">Membrane</keyword>
<feature type="transmembrane region" description="Helical" evidence="1">
    <location>
        <begin position="35"/>
        <end position="53"/>
    </location>
</feature>
<comment type="caution">
    <text evidence="2">The sequence shown here is derived from an EMBL/GenBank/DDBJ whole genome shotgun (WGS) entry which is preliminary data.</text>
</comment>